<protein>
    <submittedName>
        <fullName evidence="2">Uncharacterized protein</fullName>
    </submittedName>
</protein>
<dbReference type="EMBL" id="NHOC01000010">
    <property type="protein sequence ID" value="OUM19774.1"/>
    <property type="molecule type" value="Genomic_DNA"/>
</dbReference>
<evidence type="ECO:0000256" key="1">
    <source>
        <dbReference type="SAM" id="Phobius"/>
    </source>
</evidence>
<keyword evidence="1" id="KW-1133">Transmembrane helix</keyword>
<evidence type="ECO:0000313" key="2">
    <source>
        <dbReference type="EMBL" id="OUM19774.1"/>
    </source>
</evidence>
<reference evidence="2 3" key="1">
    <citation type="submission" date="2017-05" db="EMBL/GenBank/DDBJ databases">
        <title>Butyricicoccus porcorum sp. nov. a butyrate-producing bacterium from the swine intestinal tract.</title>
        <authorList>
            <person name="Trachsel J."/>
            <person name="Humphrey S."/>
            <person name="Allen H.K."/>
        </authorList>
    </citation>
    <scope>NUCLEOTIDE SEQUENCE [LARGE SCALE GENOMIC DNA]</scope>
    <source>
        <strain evidence="2">BB10</strain>
    </source>
</reference>
<sequence>MMKKEHRKHPLTQMNLLLRTVIGGYLLYLVYLLRNEFGTLPFTIAMAVFLIAAVILIVDSVKRILTGQYDIPGAQDEEGTDEQEEV</sequence>
<keyword evidence="1" id="KW-0812">Transmembrane</keyword>
<feature type="transmembrane region" description="Helical" evidence="1">
    <location>
        <begin position="16"/>
        <end position="33"/>
    </location>
</feature>
<dbReference type="AlphaFoldDB" id="A0A252F1U9"/>
<dbReference type="RefSeq" id="WP_087021604.1">
    <property type="nucleotide sequence ID" value="NZ_CP178353.1"/>
</dbReference>
<accession>A0A252F1U9</accession>
<keyword evidence="1" id="KW-0472">Membrane</keyword>
<dbReference type="Proteomes" id="UP000194903">
    <property type="component" value="Unassembled WGS sequence"/>
</dbReference>
<organism evidence="2 3">
    <name type="scientific">Butyricicoccus porcorum</name>
    <dbReference type="NCBI Taxonomy" id="1945634"/>
    <lineage>
        <taxon>Bacteria</taxon>
        <taxon>Bacillati</taxon>
        <taxon>Bacillota</taxon>
        <taxon>Clostridia</taxon>
        <taxon>Eubacteriales</taxon>
        <taxon>Butyricicoccaceae</taxon>
        <taxon>Butyricicoccus</taxon>
    </lineage>
</organism>
<keyword evidence="3" id="KW-1185">Reference proteome</keyword>
<evidence type="ECO:0000313" key="3">
    <source>
        <dbReference type="Proteomes" id="UP000194903"/>
    </source>
</evidence>
<name>A0A252F1U9_9FIRM</name>
<proteinExistence type="predicted"/>
<gene>
    <name evidence="2" type="ORF">CBW42_11480</name>
</gene>
<feature type="transmembrane region" description="Helical" evidence="1">
    <location>
        <begin position="39"/>
        <end position="58"/>
    </location>
</feature>
<comment type="caution">
    <text evidence="2">The sequence shown here is derived from an EMBL/GenBank/DDBJ whole genome shotgun (WGS) entry which is preliminary data.</text>
</comment>